<comment type="caution">
    <text evidence="2">The sequence shown here is derived from an EMBL/GenBank/DDBJ whole genome shotgun (WGS) entry which is preliminary data.</text>
</comment>
<dbReference type="AlphaFoldDB" id="A0A419S930"/>
<keyword evidence="3" id="KW-1185">Reference proteome</keyword>
<keyword evidence="1" id="KW-0472">Membrane</keyword>
<protein>
    <submittedName>
        <fullName evidence="2">Uncharacterized protein</fullName>
    </submittedName>
</protein>
<proteinExistence type="predicted"/>
<organism evidence="2 3">
    <name type="scientific">Pelobium manganitolerans</name>
    <dbReference type="NCBI Taxonomy" id="1842495"/>
    <lineage>
        <taxon>Bacteria</taxon>
        <taxon>Pseudomonadati</taxon>
        <taxon>Bacteroidota</taxon>
        <taxon>Sphingobacteriia</taxon>
        <taxon>Sphingobacteriales</taxon>
        <taxon>Sphingobacteriaceae</taxon>
        <taxon>Pelobium</taxon>
    </lineage>
</organism>
<keyword evidence="1" id="KW-1133">Transmembrane helix</keyword>
<name>A0A419S930_9SPHI</name>
<evidence type="ECO:0000256" key="1">
    <source>
        <dbReference type="SAM" id="Phobius"/>
    </source>
</evidence>
<gene>
    <name evidence="2" type="ORF">BCY91_15770</name>
</gene>
<dbReference type="EMBL" id="MBTA01000005">
    <property type="protein sequence ID" value="RKD18258.1"/>
    <property type="molecule type" value="Genomic_DNA"/>
</dbReference>
<evidence type="ECO:0000313" key="3">
    <source>
        <dbReference type="Proteomes" id="UP000283433"/>
    </source>
</evidence>
<sequence>MLYRYRFLILCVLLGTLVNVCGAFFGSLLLRTILLELSLLVFFLALFAKRKDRKEVEKASNHEEGLKIYL</sequence>
<feature type="transmembrane region" description="Helical" evidence="1">
    <location>
        <begin position="32"/>
        <end position="48"/>
    </location>
</feature>
<accession>A0A419S930</accession>
<keyword evidence="1" id="KW-0812">Transmembrane</keyword>
<evidence type="ECO:0000313" key="2">
    <source>
        <dbReference type="EMBL" id="RKD18258.1"/>
    </source>
</evidence>
<dbReference type="Proteomes" id="UP000283433">
    <property type="component" value="Unassembled WGS sequence"/>
</dbReference>
<reference evidence="2 3" key="1">
    <citation type="submission" date="2016-07" db="EMBL/GenBank/DDBJ databases">
        <title>Genome of Pelobium manganitolerans.</title>
        <authorList>
            <person name="Wu S."/>
            <person name="Wang G."/>
        </authorList>
    </citation>
    <scope>NUCLEOTIDE SEQUENCE [LARGE SCALE GENOMIC DNA]</scope>
    <source>
        <strain evidence="2 3">YS-25</strain>
    </source>
</reference>